<proteinExistence type="predicted"/>
<keyword evidence="2" id="KW-1185">Reference proteome</keyword>
<gene>
    <name evidence="1" type="ORF">BES34_003460</name>
</gene>
<accession>A0ABX4YN76</accession>
<sequence>MQCGSCCIYLEMVSCFLNRIEWSFFSVPIHSILLKLRAVQLAIFLNKNRIPLRRDLCIRRTGYKIPSFNKLPVFSNRNPKRFASVY</sequence>
<reference evidence="1" key="1">
    <citation type="submission" date="2018-01" db="EMBL/GenBank/DDBJ databases">
        <title>Genomic characterization of Leptospira inadai serogroup Lyme isolated from captured rat in Brazil and comparative analysis with human reference strain.</title>
        <authorList>
            <person name="Moreno L.Z."/>
            <person name="Loureiro A.P."/>
            <person name="Miraglia F."/>
            <person name="Kremer F.S."/>
            <person name="Eslabao M.R."/>
            <person name="Dellagostin O.A."/>
            <person name="Lilenbaum W."/>
            <person name="Moreno A.M."/>
        </authorList>
    </citation>
    <scope>NUCLEOTIDE SEQUENCE [LARGE SCALE GENOMIC DNA]</scope>
    <source>
        <strain evidence="1">M34/99</strain>
    </source>
</reference>
<dbReference type="Proteomes" id="UP000094669">
    <property type="component" value="Unassembled WGS sequence"/>
</dbReference>
<evidence type="ECO:0008006" key="3">
    <source>
        <dbReference type="Google" id="ProtNLM"/>
    </source>
</evidence>
<organism evidence="1 2">
    <name type="scientific">Leptospira inadai serovar Lyme</name>
    <dbReference type="NCBI Taxonomy" id="293084"/>
    <lineage>
        <taxon>Bacteria</taxon>
        <taxon>Pseudomonadati</taxon>
        <taxon>Spirochaetota</taxon>
        <taxon>Spirochaetia</taxon>
        <taxon>Leptospirales</taxon>
        <taxon>Leptospiraceae</taxon>
        <taxon>Leptospira</taxon>
    </lineage>
</organism>
<protein>
    <recommendedName>
        <fullName evidence="3">Lipoprotein</fullName>
    </recommendedName>
</protein>
<evidence type="ECO:0000313" key="2">
    <source>
        <dbReference type="Proteomes" id="UP000094669"/>
    </source>
</evidence>
<name>A0ABX4YN76_9LEPT</name>
<dbReference type="EMBL" id="MCRM02000002">
    <property type="protein sequence ID" value="PNV76649.1"/>
    <property type="molecule type" value="Genomic_DNA"/>
</dbReference>
<evidence type="ECO:0000313" key="1">
    <source>
        <dbReference type="EMBL" id="PNV76649.1"/>
    </source>
</evidence>
<comment type="caution">
    <text evidence="1">The sequence shown here is derived from an EMBL/GenBank/DDBJ whole genome shotgun (WGS) entry which is preliminary data.</text>
</comment>